<dbReference type="Pfam" id="PF00072">
    <property type="entry name" value="Response_reg"/>
    <property type="match status" value="1"/>
</dbReference>
<keyword evidence="5" id="KW-0902">Two-component regulatory system</keyword>
<dbReference type="Pfam" id="PF02518">
    <property type="entry name" value="HATPase_c"/>
    <property type="match status" value="1"/>
</dbReference>
<organism evidence="12 13">
    <name type="scientific">Pseudanabaena mucicola FACHB-723</name>
    <dbReference type="NCBI Taxonomy" id="2692860"/>
    <lineage>
        <taxon>Bacteria</taxon>
        <taxon>Bacillati</taxon>
        <taxon>Cyanobacteriota</taxon>
        <taxon>Cyanophyceae</taxon>
        <taxon>Pseudanabaenales</taxon>
        <taxon>Pseudanabaenaceae</taxon>
        <taxon>Pseudanabaena</taxon>
    </lineage>
</organism>
<dbReference type="InterPro" id="IPR001789">
    <property type="entry name" value="Sig_transdc_resp-reg_receiver"/>
</dbReference>
<dbReference type="Gene3D" id="3.30.565.10">
    <property type="entry name" value="Histidine kinase-like ATPase, C-terminal domain"/>
    <property type="match status" value="1"/>
</dbReference>
<evidence type="ECO:0000259" key="11">
    <source>
        <dbReference type="PROSITE" id="PS50113"/>
    </source>
</evidence>
<dbReference type="SUPFAM" id="SSF47384">
    <property type="entry name" value="Homodimeric domain of signal transducing histidine kinase"/>
    <property type="match status" value="1"/>
</dbReference>
<feature type="transmembrane region" description="Helical" evidence="7">
    <location>
        <begin position="29"/>
        <end position="47"/>
    </location>
</feature>
<gene>
    <name evidence="12" type="ORF">H6F41_17120</name>
</gene>
<dbReference type="PANTHER" id="PTHR45339:SF1">
    <property type="entry name" value="HYBRID SIGNAL TRANSDUCTION HISTIDINE KINASE J"/>
    <property type="match status" value="1"/>
</dbReference>
<evidence type="ECO:0000313" key="12">
    <source>
        <dbReference type="EMBL" id="MBD2189855.1"/>
    </source>
</evidence>
<dbReference type="Gene3D" id="3.40.50.2300">
    <property type="match status" value="2"/>
</dbReference>
<feature type="domain" description="Histidine kinase" evidence="8">
    <location>
        <begin position="845"/>
        <end position="1068"/>
    </location>
</feature>
<evidence type="ECO:0000256" key="7">
    <source>
        <dbReference type="SAM" id="Phobius"/>
    </source>
</evidence>
<feature type="domain" description="PAS" evidence="10">
    <location>
        <begin position="521"/>
        <end position="595"/>
    </location>
</feature>
<dbReference type="PRINTS" id="PR00344">
    <property type="entry name" value="BCTRLSENSOR"/>
</dbReference>
<evidence type="ECO:0000256" key="4">
    <source>
        <dbReference type="ARBA" id="ARBA00022777"/>
    </source>
</evidence>
<dbReference type="SMART" id="SM00091">
    <property type="entry name" value="PAS"/>
    <property type="match status" value="1"/>
</dbReference>
<keyword evidence="4" id="KW-0418">Kinase</keyword>
<dbReference type="InterPro" id="IPR001610">
    <property type="entry name" value="PAC"/>
</dbReference>
<dbReference type="RefSeq" id="WP_190404670.1">
    <property type="nucleotide sequence ID" value="NZ_JACJQB010000056.1"/>
</dbReference>
<dbReference type="InterPro" id="IPR003661">
    <property type="entry name" value="HisK_dim/P_dom"/>
</dbReference>
<proteinExistence type="predicted"/>
<evidence type="ECO:0000259" key="8">
    <source>
        <dbReference type="PROSITE" id="PS50109"/>
    </source>
</evidence>
<dbReference type="SMART" id="SM00388">
    <property type="entry name" value="HisKA"/>
    <property type="match status" value="1"/>
</dbReference>
<dbReference type="InterPro" id="IPR013655">
    <property type="entry name" value="PAS_fold_3"/>
</dbReference>
<feature type="domain" description="PAC" evidence="11">
    <location>
        <begin position="599"/>
        <end position="651"/>
    </location>
</feature>
<feature type="domain" description="Response regulatory" evidence="9">
    <location>
        <begin position="1245"/>
        <end position="1360"/>
    </location>
</feature>
<evidence type="ECO:0000259" key="10">
    <source>
        <dbReference type="PROSITE" id="PS50112"/>
    </source>
</evidence>
<dbReference type="SUPFAM" id="SSF55781">
    <property type="entry name" value="GAF domain-like"/>
    <property type="match status" value="1"/>
</dbReference>
<name>A0ABR8A2A7_9CYAN</name>
<dbReference type="EMBL" id="JACJQB010000056">
    <property type="protein sequence ID" value="MBD2189855.1"/>
    <property type="molecule type" value="Genomic_DNA"/>
</dbReference>
<evidence type="ECO:0000256" key="1">
    <source>
        <dbReference type="ARBA" id="ARBA00000085"/>
    </source>
</evidence>
<evidence type="ECO:0000256" key="5">
    <source>
        <dbReference type="ARBA" id="ARBA00023012"/>
    </source>
</evidence>
<dbReference type="CDD" id="cd00082">
    <property type="entry name" value="HisKA"/>
    <property type="match status" value="1"/>
</dbReference>
<dbReference type="CDD" id="cd17546">
    <property type="entry name" value="REC_hyHK_CKI1_RcsC-like"/>
    <property type="match status" value="1"/>
</dbReference>
<dbReference type="Pfam" id="PF00512">
    <property type="entry name" value="HisKA"/>
    <property type="match status" value="1"/>
</dbReference>
<dbReference type="InterPro" id="IPR000700">
    <property type="entry name" value="PAS-assoc_C"/>
</dbReference>
<dbReference type="InterPro" id="IPR003594">
    <property type="entry name" value="HATPase_dom"/>
</dbReference>
<feature type="modified residue" description="4-aspartylphosphate" evidence="6">
    <location>
        <position position="1294"/>
    </location>
</feature>
<evidence type="ECO:0000313" key="13">
    <source>
        <dbReference type="Proteomes" id="UP000642094"/>
    </source>
</evidence>
<keyword evidence="4" id="KW-0808">Transferase</keyword>
<dbReference type="PROSITE" id="PS50113">
    <property type="entry name" value="PAC"/>
    <property type="match status" value="1"/>
</dbReference>
<reference evidence="12 13" key="1">
    <citation type="journal article" date="2020" name="ISME J.">
        <title>Comparative genomics reveals insights into cyanobacterial evolution and habitat adaptation.</title>
        <authorList>
            <person name="Chen M.Y."/>
            <person name="Teng W.K."/>
            <person name="Zhao L."/>
            <person name="Hu C.X."/>
            <person name="Zhou Y.K."/>
            <person name="Han B.P."/>
            <person name="Song L.R."/>
            <person name="Shu W.S."/>
        </authorList>
    </citation>
    <scope>NUCLEOTIDE SEQUENCE [LARGE SCALE GENOMIC DNA]</scope>
    <source>
        <strain evidence="12 13">FACHB-723</strain>
    </source>
</reference>
<dbReference type="SMART" id="SM00448">
    <property type="entry name" value="REC"/>
    <property type="match status" value="1"/>
</dbReference>
<dbReference type="SUPFAM" id="SSF52172">
    <property type="entry name" value="CheY-like"/>
    <property type="match status" value="2"/>
</dbReference>
<evidence type="ECO:0000256" key="3">
    <source>
        <dbReference type="ARBA" id="ARBA00022553"/>
    </source>
</evidence>
<dbReference type="InterPro" id="IPR004358">
    <property type="entry name" value="Sig_transdc_His_kin-like_C"/>
</dbReference>
<dbReference type="Proteomes" id="UP000642094">
    <property type="component" value="Unassembled WGS sequence"/>
</dbReference>
<dbReference type="SUPFAM" id="SSF55785">
    <property type="entry name" value="PYP-like sensor domain (PAS domain)"/>
    <property type="match status" value="1"/>
</dbReference>
<feature type="transmembrane region" description="Helical" evidence="7">
    <location>
        <begin position="59"/>
        <end position="82"/>
    </location>
</feature>
<dbReference type="Pfam" id="PF08447">
    <property type="entry name" value="PAS_3"/>
    <property type="match status" value="1"/>
</dbReference>
<dbReference type="InterPro" id="IPR035965">
    <property type="entry name" value="PAS-like_dom_sf"/>
</dbReference>
<keyword evidence="7" id="KW-1133">Transmembrane helix</keyword>
<accession>A0ABR8A2A7</accession>
<dbReference type="NCBIfam" id="TIGR00229">
    <property type="entry name" value="sensory_box"/>
    <property type="match status" value="1"/>
</dbReference>
<sequence>MIALAFYGVGGGLIVSAIASIHTIFLWGQPYAAVLLILEALWVGVGIQRKRKQQQTFNMVWLVLLYWLCVGSPLCFVIYTLLLKFSAGSAILVLLKQAINGIFNALIAHLCIDYLPIRHWLAQANQSKQQQKHRLSIQQVLFNLLLAFVCFPVLSIASLTGYQSLQYIETSISNQLNSSSSDIAGHISKWHQSNLMTLQKLENIARNSDSPERLQFATDALGQVTSSFLRLYTTDVQGKIVTSFPNLSEVEKVQFETSPLIQNSLELARSSLNIQFSNVHRSAIARPPHIDVFLPIIKNNRFDGIVVGALDVSKIDNLLINGQKTWQIEASLLGRSNEIIATTSSNYKLGELWNLEKDGEITTFKPNQLQWMPIKQGYSLMKRWRESYYIQNFPIGGDIPWTLMVKLSPVPFINTLEQLHTLILLIVFAISILAIFIANILSRSLVQPIAKLIHLTTDLQQNLSVESDFAWQSTKLEEIDVLGYNFQVMALALQEKFREIQQSNLKLEERVQERSASLLKSEERWQLAIQAADDGIWDWDIETGIIFRSERWYTMLGMDPNPSHDDFNIADWFDVIHPDDIDRVLQLQNDYFEQKIPRCEIEYRMRCQDGSYRWILSHSRALWNDQGKVTRLVGINSDITDRKLATVALKKRESYLAMLVDVQQHLLSTGISNHDYTNVLGLLGNVADFSSIKLFVWEEDLEYDFNLKLHSSWFKEGQSQPTALERERFIQVILHSQWRDRLRSGEIVQECLSSVPEDQKYILTDKGLYSILIIPIQVHQNFWGFLSFHDYVYDRLRDNSEVSLLRVAASSLAMHLEGQEAKLEMLRAMESAQTANRAKSEFLATMSHEIRTPMNAVIGMSSLLLDTELDAEQREFLEIIRASGDNLLNIINDILDFSKIESGKFNLDFQPLNLRQCVEECLDMFTSVAASKSIDLAYCMQADVPEWIISDATRLRQILINLLGNAVKFTARGKVSLRISVQTCDPQQQECQILFALQDTGIGIPHERYDRLFKPFSQVDSSTTRQYGGTGLGLAISNRLTELMGGTMSVESAVGVGSTFSFTIATTVADVGVFNEFSHSLAGLSLLILEDNETVSESLVIFAQLLNMEVMTTDSYAQAIAWLASPKHFDAMIVNPNVPLLSASLHGDGIDADLREEQVDGDECKLLKIIRKQSSNLPIIVLSQAFGCDLVSDPNIVCLSRLLKRSQIYKTLINLCACRSDSSNIPNRTNKPHFDEQIAAKFPLKILLAEDNIVNQKVATSFLAKLGYAIDIASNGYEVLELLRQRSYDVILMDIHMPEMDGIVTTKNIFAEFPQKPWIIALTANALSGDRDLCLKLGMQDYISKPLQVAPLVEALEKAYKSIH</sequence>
<keyword evidence="3 6" id="KW-0597">Phosphoprotein</keyword>
<dbReference type="PANTHER" id="PTHR45339">
    <property type="entry name" value="HYBRID SIGNAL TRANSDUCTION HISTIDINE KINASE J"/>
    <property type="match status" value="1"/>
</dbReference>
<dbReference type="Gene3D" id="1.10.287.130">
    <property type="match status" value="1"/>
</dbReference>
<dbReference type="PROSITE" id="PS50110">
    <property type="entry name" value="RESPONSE_REGULATORY"/>
    <property type="match status" value="1"/>
</dbReference>
<dbReference type="SMART" id="SM00387">
    <property type="entry name" value="HATPase_c"/>
    <property type="match status" value="1"/>
</dbReference>
<keyword evidence="7" id="KW-0812">Transmembrane</keyword>
<dbReference type="InterPro" id="IPR036890">
    <property type="entry name" value="HATPase_C_sf"/>
</dbReference>
<dbReference type="SMART" id="SM00086">
    <property type="entry name" value="PAC"/>
    <property type="match status" value="1"/>
</dbReference>
<dbReference type="CDD" id="cd00156">
    <property type="entry name" value="REC"/>
    <property type="match status" value="1"/>
</dbReference>
<dbReference type="Gene3D" id="6.10.340.10">
    <property type="match status" value="1"/>
</dbReference>
<dbReference type="EC" id="2.7.13.3" evidence="2"/>
<keyword evidence="7" id="KW-0472">Membrane</keyword>
<evidence type="ECO:0000256" key="2">
    <source>
        <dbReference type="ARBA" id="ARBA00012438"/>
    </source>
</evidence>
<feature type="transmembrane region" description="Helical" evidence="7">
    <location>
        <begin position="102"/>
        <end position="121"/>
    </location>
</feature>
<dbReference type="Gene3D" id="3.30.450.40">
    <property type="match status" value="1"/>
</dbReference>
<dbReference type="Gene3D" id="3.30.450.20">
    <property type="entry name" value="PAS domain"/>
    <property type="match status" value="1"/>
</dbReference>
<comment type="catalytic activity">
    <reaction evidence="1">
        <text>ATP + protein L-histidine = ADP + protein N-phospho-L-histidine.</text>
        <dbReference type="EC" id="2.7.13.3"/>
    </reaction>
</comment>
<dbReference type="InterPro" id="IPR036097">
    <property type="entry name" value="HisK_dim/P_sf"/>
</dbReference>
<dbReference type="CDD" id="cd16922">
    <property type="entry name" value="HATPase_EvgS-ArcB-TorS-like"/>
    <property type="match status" value="1"/>
</dbReference>
<dbReference type="InterPro" id="IPR011006">
    <property type="entry name" value="CheY-like_superfamily"/>
</dbReference>
<comment type="caution">
    <text evidence="12">The sequence shown here is derived from an EMBL/GenBank/DDBJ whole genome shotgun (WGS) entry which is preliminary data.</text>
</comment>
<keyword evidence="13" id="KW-1185">Reference proteome</keyword>
<dbReference type="SUPFAM" id="SSF55874">
    <property type="entry name" value="ATPase domain of HSP90 chaperone/DNA topoisomerase II/histidine kinase"/>
    <property type="match status" value="1"/>
</dbReference>
<feature type="transmembrane region" description="Helical" evidence="7">
    <location>
        <begin position="141"/>
        <end position="162"/>
    </location>
</feature>
<dbReference type="PROSITE" id="PS50112">
    <property type="entry name" value="PAS"/>
    <property type="match status" value="1"/>
</dbReference>
<dbReference type="CDD" id="cd00130">
    <property type="entry name" value="PAS"/>
    <property type="match status" value="1"/>
</dbReference>
<evidence type="ECO:0000259" key="9">
    <source>
        <dbReference type="PROSITE" id="PS50110"/>
    </source>
</evidence>
<dbReference type="InterPro" id="IPR005467">
    <property type="entry name" value="His_kinase_dom"/>
</dbReference>
<dbReference type="InterPro" id="IPR029016">
    <property type="entry name" value="GAF-like_dom_sf"/>
</dbReference>
<protein>
    <recommendedName>
        <fullName evidence="2">histidine kinase</fullName>
        <ecNumber evidence="2">2.7.13.3</ecNumber>
    </recommendedName>
</protein>
<dbReference type="PROSITE" id="PS50109">
    <property type="entry name" value="HIS_KIN"/>
    <property type="match status" value="1"/>
</dbReference>
<evidence type="ECO:0000256" key="6">
    <source>
        <dbReference type="PROSITE-ProRule" id="PRU00169"/>
    </source>
</evidence>
<dbReference type="InterPro" id="IPR000014">
    <property type="entry name" value="PAS"/>
</dbReference>